<feature type="region of interest" description="Disordered" evidence="1">
    <location>
        <begin position="684"/>
        <end position="738"/>
    </location>
</feature>
<dbReference type="EMBL" id="LR796617">
    <property type="protein sequence ID" value="CAB4155105.1"/>
    <property type="molecule type" value="Genomic_DNA"/>
</dbReference>
<evidence type="ECO:0000313" key="2">
    <source>
        <dbReference type="EMBL" id="CAB4155105.1"/>
    </source>
</evidence>
<name>A0A6J7X1A9_9CAUD</name>
<proteinExistence type="predicted"/>
<reference evidence="3" key="1">
    <citation type="submission" date="2020-05" db="EMBL/GenBank/DDBJ databases">
        <authorList>
            <person name="Chiriac C."/>
            <person name="Salcher M."/>
            <person name="Ghai R."/>
            <person name="Kavagutti S V."/>
        </authorList>
    </citation>
    <scope>NUCLEOTIDE SEQUENCE</scope>
</reference>
<gene>
    <name evidence="2" type="ORF">UFOVP652_75</name>
    <name evidence="3" type="ORF">UFOVP734_49</name>
</gene>
<accession>A0A6J7X1A9</accession>
<feature type="compositionally biased region" description="Low complexity" evidence="1">
    <location>
        <begin position="687"/>
        <end position="738"/>
    </location>
</feature>
<organism evidence="3">
    <name type="scientific">uncultured Caudovirales phage</name>
    <dbReference type="NCBI Taxonomy" id="2100421"/>
    <lineage>
        <taxon>Viruses</taxon>
        <taxon>Duplodnaviria</taxon>
        <taxon>Heunggongvirae</taxon>
        <taxon>Uroviricota</taxon>
        <taxon>Caudoviricetes</taxon>
        <taxon>Peduoviridae</taxon>
        <taxon>Maltschvirus</taxon>
        <taxon>Maltschvirus maltsch</taxon>
    </lineage>
</organism>
<sequence length="834" mass="81285">MPLVLSNRVQETATANTTVSFTLTGAVAGFQTFATIGNTNTTYYSATDASGNWEVGLGTYSTTGPTLTRTTVYASSNAGLAVTFSGTVNVFVTLPSGSAVYEDASGNVSALGIISSGTWQATTVGVAYGGTGVTASSGANSVVLRDASQNITINRLNQGLQTITASGGTTVLTVASQFNQALVGTGGHTFQLPDATTLSDTTAFQFNNNATGTLTIINNSGGAVGTIAAGGAAGVALLSNATVPGTWDVHAYIPENVTWGANALALGGTVITGGTWNGGTVTPAYGGTGLTTFTAANNALYSTAAGALAAGTLPVAAGGTGVTTSTGSGNVVLSTSPTLVTPVLGTPTSGNFSTGTFTWPTFNQNTTGTAANVTGTVAFANGGTGATTRQDAMDALAGAVTAGAYLRGNGTDVVMSGIQAGDVPTLNQNTTGTAANVTGVVGVLQGGTGQSSYTDGQLLIGNTSTNLLTKATLSAGTGITITNGAGSITIASTVSGGVTSVTGTAPVNSSGGTTPAISLAASYGDTQNPYASKAANFVLAAPSGAAGVPTFRAVVAADIPTLNQNTTGSAGSVTNAATFNNGGTGGASGSTFNGSSALTVSYNTVGAPSTTGTGASGSWGISVTGTSANVTGTVAIGNGGTGATTRQDAMDALAGAVTSGQYLRGNGTDVVMSAIQAADVPTLNQNTTGSSGSCTGNAATATSATTAGSATTATTATNVSGGTVSSSRVNPRTSTTTSTAAISPDIASFDQYAVTAQAVGLTINAPTGTPVDGNKLMFRLLDNGTARALTWNATYTVIGVTLPTTTVINKTTYVGCIYNANNTRWDVIAVTTQA</sequence>
<protein>
    <submittedName>
        <fullName evidence="3">Uncharacterized protein</fullName>
    </submittedName>
</protein>
<evidence type="ECO:0000256" key="1">
    <source>
        <dbReference type="SAM" id="MobiDB-lite"/>
    </source>
</evidence>
<evidence type="ECO:0000313" key="3">
    <source>
        <dbReference type="EMBL" id="CAB5224304.1"/>
    </source>
</evidence>
<dbReference type="EMBL" id="LR798328">
    <property type="protein sequence ID" value="CAB5224304.1"/>
    <property type="molecule type" value="Genomic_DNA"/>
</dbReference>